<protein>
    <submittedName>
        <fullName evidence="1">Uncharacterized protein</fullName>
    </submittedName>
</protein>
<organism evidence="1 2">
    <name type="scientific">Prorocentrum cordatum</name>
    <dbReference type="NCBI Taxonomy" id="2364126"/>
    <lineage>
        <taxon>Eukaryota</taxon>
        <taxon>Sar</taxon>
        <taxon>Alveolata</taxon>
        <taxon>Dinophyceae</taxon>
        <taxon>Prorocentrales</taxon>
        <taxon>Prorocentraceae</taxon>
        <taxon>Prorocentrum</taxon>
    </lineage>
</organism>
<reference evidence="1" key="1">
    <citation type="submission" date="2023-10" db="EMBL/GenBank/DDBJ databases">
        <authorList>
            <person name="Chen Y."/>
            <person name="Shah S."/>
            <person name="Dougan E. K."/>
            <person name="Thang M."/>
            <person name="Chan C."/>
        </authorList>
    </citation>
    <scope>NUCLEOTIDE SEQUENCE [LARGE SCALE GENOMIC DNA]</scope>
</reference>
<dbReference type="Proteomes" id="UP001189429">
    <property type="component" value="Unassembled WGS sequence"/>
</dbReference>
<proteinExistence type="predicted"/>
<sequence>ECKVRIGKYELLFYSTSEGHWDPIQRFDIGPRMSLRRVADGGAADDAEPRATYALDLGLP</sequence>
<gene>
    <name evidence="1" type="ORF">PCOR1329_LOCUS3041</name>
</gene>
<evidence type="ECO:0000313" key="1">
    <source>
        <dbReference type="EMBL" id="CAK0792470.1"/>
    </source>
</evidence>
<feature type="non-terminal residue" evidence="1">
    <location>
        <position position="60"/>
    </location>
</feature>
<dbReference type="EMBL" id="CAUYUJ010000779">
    <property type="protein sequence ID" value="CAK0792470.1"/>
    <property type="molecule type" value="Genomic_DNA"/>
</dbReference>
<comment type="caution">
    <text evidence="1">The sequence shown here is derived from an EMBL/GenBank/DDBJ whole genome shotgun (WGS) entry which is preliminary data.</text>
</comment>
<name>A0ABN9PHQ5_9DINO</name>
<feature type="non-terminal residue" evidence="1">
    <location>
        <position position="1"/>
    </location>
</feature>
<evidence type="ECO:0000313" key="2">
    <source>
        <dbReference type="Proteomes" id="UP001189429"/>
    </source>
</evidence>
<accession>A0ABN9PHQ5</accession>
<keyword evidence="2" id="KW-1185">Reference proteome</keyword>